<keyword evidence="1" id="KW-0472">Membrane</keyword>
<dbReference type="PIRSF" id="PIRSF037394">
    <property type="entry name" value="ABC_thiamine-permease_YkoE_prd"/>
    <property type="match status" value="1"/>
</dbReference>
<dbReference type="EMBL" id="QUBR01000001">
    <property type="protein sequence ID" value="REK73359.1"/>
    <property type="molecule type" value="Genomic_DNA"/>
</dbReference>
<name>A0A371PBQ3_9ACTN</name>
<sequence length="205" mass="21660">MSSATTSKPGFDVRYRTIDLVTITTLGVAFGVIFWGWGKLYEPLSGLAVFSFPPSSALLGGVWLTAGVVGGLIVRKPGAAFATEFIAAAVSSFIVGGTQWGWGVYASGFWQGLGAELIFLLFFYRRWGVLVAALAGAAAAAFEAVYEWTSYYSSWDMDYKLAHLGFFVVSGVVVAGLGGFALVKALARAGVLDAFPAGREQAVEV</sequence>
<proteinExistence type="predicted"/>
<reference evidence="2 3" key="1">
    <citation type="submission" date="2018-08" db="EMBL/GenBank/DDBJ databases">
        <title>Aeromicrobium sp. M2KJ-4, whole genome shotgun sequence.</title>
        <authorList>
            <person name="Tuo L."/>
        </authorList>
    </citation>
    <scope>NUCLEOTIDE SEQUENCE [LARGE SCALE GENOMIC DNA]</scope>
    <source>
        <strain evidence="2 3">M2KJ-4</strain>
    </source>
</reference>
<dbReference type="Pfam" id="PF09819">
    <property type="entry name" value="ABC_cobalt"/>
    <property type="match status" value="1"/>
</dbReference>
<feature type="transmembrane region" description="Helical" evidence="1">
    <location>
        <begin position="129"/>
        <end position="149"/>
    </location>
</feature>
<keyword evidence="1" id="KW-0812">Transmembrane</keyword>
<gene>
    <name evidence="2" type="ORF">DX116_07350</name>
</gene>
<protein>
    <submittedName>
        <fullName evidence="2">ABC transporter permease</fullName>
    </submittedName>
</protein>
<feature type="transmembrane region" description="Helical" evidence="1">
    <location>
        <begin position="108"/>
        <end position="124"/>
    </location>
</feature>
<accession>A0A371PBQ3</accession>
<dbReference type="InterPro" id="IPR017195">
    <property type="entry name" value="ABC_thiamin-permease_prd"/>
</dbReference>
<dbReference type="AlphaFoldDB" id="A0A371PBQ3"/>
<keyword evidence="1" id="KW-1133">Transmembrane helix</keyword>
<feature type="transmembrane region" description="Helical" evidence="1">
    <location>
        <begin position="20"/>
        <end position="37"/>
    </location>
</feature>
<feature type="transmembrane region" description="Helical" evidence="1">
    <location>
        <begin position="81"/>
        <end position="102"/>
    </location>
</feature>
<organism evidence="2 3">
    <name type="scientific">Aeromicrobium endophyticum</name>
    <dbReference type="NCBI Taxonomy" id="2292704"/>
    <lineage>
        <taxon>Bacteria</taxon>
        <taxon>Bacillati</taxon>
        <taxon>Actinomycetota</taxon>
        <taxon>Actinomycetes</taxon>
        <taxon>Propionibacteriales</taxon>
        <taxon>Nocardioidaceae</taxon>
        <taxon>Aeromicrobium</taxon>
    </lineage>
</organism>
<evidence type="ECO:0000313" key="2">
    <source>
        <dbReference type="EMBL" id="REK73359.1"/>
    </source>
</evidence>
<dbReference type="OrthoDB" id="8017424at2"/>
<feature type="transmembrane region" description="Helical" evidence="1">
    <location>
        <begin position="161"/>
        <end position="183"/>
    </location>
</feature>
<keyword evidence="3" id="KW-1185">Reference proteome</keyword>
<dbReference type="Proteomes" id="UP000265581">
    <property type="component" value="Unassembled WGS sequence"/>
</dbReference>
<feature type="transmembrane region" description="Helical" evidence="1">
    <location>
        <begin position="57"/>
        <end position="74"/>
    </location>
</feature>
<evidence type="ECO:0000256" key="1">
    <source>
        <dbReference type="SAM" id="Phobius"/>
    </source>
</evidence>
<dbReference type="RefSeq" id="WP_119703471.1">
    <property type="nucleotide sequence ID" value="NZ_JBHSOI010000001.1"/>
</dbReference>
<evidence type="ECO:0000313" key="3">
    <source>
        <dbReference type="Proteomes" id="UP000265581"/>
    </source>
</evidence>
<comment type="caution">
    <text evidence="2">The sequence shown here is derived from an EMBL/GenBank/DDBJ whole genome shotgun (WGS) entry which is preliminary data.</text>
</comment>